<dbReference type="InterPro" id="IPR058625">
    <property type="entry name" value="MdtA-like_BSH"/>
</dbReference>
<dbReference type="InterPro" id="IPR006143">
    <property type="entry name" value="RND_pump_MFP"/>
</dbReference>
<accession>A0ABQ1FUN3</accession>
<evidence type="ECO:0000256" key="4">
    <source>
        <dbReference type="SAM" id="MobiDB-lite"/>
    </source>
</evidence>
<dbReference type="InterPro" id="IPR058624">
    <property type="entry name" value="MdtA-like_HH"/>
</dbReference>
<dbReference type="Pfam" id="PF25876">
    <property type="entry name" value="HH_MFP_RND"/>
    <property type="match status" value="1"/>
</dbReference>
<dbReference type="Pfam" id="PF25944">
    <property type="entry name" value="Beta-barrel_RND"/>
    <property type="match status" value="1"/>
</dbReference>
<comment type="similarity">
    <text evidence="2">Belongs to the membrane fusion protein (MFP) (TC 8.A.1) family.</text>
</comment>
<evidence type="ECO:0000256" key="1">
    <source>
        <dbReference type="ARBA" id="ARBA00004519"/>
    </source>
</evidence>
<dbReference type="Gene3D" id="2.40.420.20">
    <property type="match status" value="1"/>
</dbReference>
<keyword evidence="10" id="KW-1185">Reference proteome</keyword>
<dbReference type="Gene3D" id="2.40.50.100">
    <property type="match status" value="1"/>
</dbReference>
<evidence type="ECO:0000256" key="2">
    <source>
        <dbReference type="ARBA" id="ARBA00009477"/>
    </source>
</evidence>
<reference evidence="10" key="1">
    <citation type="journal article" date="2019" name="Int. J. Syst. Evol. Microbiol.">
        <title>The Global Catalogue of Microorganisms (GCM) 10K type strain sequencing project: providing services to taxonomists for standard genome sequencing and annotation.</title>
        <authorList>
            <consortium name="The Broad Institute Genomics Platform"/>
            <consortium name="The Broad Institute Genome Sequencing Center for Infectious Disease"/>
            <person name="Wu L."/>
            <person name="Ma J."/>
        </authorList>
    </citation>
    <scope>NUCLEOTIDE SEQUENCE [LARGE SCALE GENOMIC DNA]</scope>
    <source>
        <strain evidence="10">CGMCC 1.15439</strain>
    </source>
</reference>
<evidence type="ECO:0000259" key="7">
    <source>
        <dbReference type="Pfam" id="PF25944"/>
    </source>
</evidence>
<evidence type="ECO:0000259" key="8">
    <source>
        <dbReference type="Pfam" id="PF25967"/>
    </source>
</evidence>
<dbReference type="PANTHER" id="PTHR30158">
    <property type="entry name" value="ACRA/E-RELATED COMPONENT OF DRUG EFFLUX TRANSPORTER"/>
    <property type="match status" value="1"/>
</dbReference>
<dbReference type="Gene3D" id="2.40.30.170">
    <property type="match status" value="1"/>
</dbReference>
<dbReference type="Pfam" id="PF25917">
    <property type="entry name" value="BSH_RND"/>
    <property type="match status" value="1"/>
</dbReference>
<feature type="domain" description="Multidrug resistance protein MdtA-like barrel-sandwich hybrid" evidence="6">
    <location>
        <begin position="88"/>
        <end position="228"/>
    </location>
</feature>
<evidence type="ECO:0000256" key="3">
    <source>
        <dbReference type="SAM" id="Coils"/>
    </source>
</evidence>
<protein>
    <submittedName>
        <fullName evidence="9">Resistance-nodulation-cell division (RND) multidrug efflux membrane fusion protein MexE</fullName>
    </submittedName>
</protein>
<dbReference type="Gene3D" id="1.10.287.470">
    <property type="entry name" value="Helix hairpin bin"/>
    <property type="match status" value="1"/>
</dbReference>
<evidence type="ECO:0000313" key="9">
    <source>
        <dbReference type="EMBL" id="GGA31325.1"/>
    </source>
</evidence>
<name>A0ABQ1FUN3_9GAMM</name>
<comment type="caution">
    <text evidence="9">The sequence shown here is derived from an EMBL/GenBank/DDBJ whole genome shotgun (WGS) entry which is preliminary data.</text>
</comment>
<gene>
    <name evidence="9" type="primary">mexE</name>
    <name evidence="9" type="ORF">GCM10010981_20500</name>
</gene>
<feature type="coiled-coil region" evidence="3">
    <location>
        <begin position="128"/>
        <end position="155"/>
    </location>
</feature>
<sequence length="440" mass="47866">MQRKAQERPFPAYDKKWERVMLKKTILAGLVVAAIAGSWALLGGHGGGAHAQGANAQGGPPEVTVAPVMVRPVSDSANFTGQLQAVDSVDVRPRVSGYVNTVLFKEGTEVHKGDVLFVIDPRPFQAEVDRLNANLAQAKAQLALAQSNADRARRLLAQHAISQEDADSQNTSEQSAKATLEASTAALATAKLNLDWTQVRAPIDGRVSNAHIQAGNLVSSSDVLTSVVSVNPIYVYFDVDEHTWLKLDRLRRDAIKNGRAPRIEATMGLSDEQGYPHEGRIDFVDNQVRPGSGTMRLRAVFDEENGLLTPGLYARVHLQAGQPHPRVLIDDRAVGTDLSNQFVYVVDGQHKVQYRKVDIGPLFHGLRVIDEGLNAGDVVVVNGLQHVRPGVEVNPQQVAMDYRLDAQEKTLVDAAETNPDNKDSQTAQADSRNTQKRSQG</sequence>
<feature type="domain" description="Multidrug resistance protein MdtA-like beta-barrel" evidence="7">
    <location>
        <begin position="232"/>
        <end position="321"/>
    </location>
</feature>
<feature type="compositionally biased region" description="Polar residues" evidence="4">
    <location>
        <begin position="424"/>
        <end position="440"/>
    </location>
</feature>
<dbReference type="InterPro" id="IPR058627">
    <property type="entry name" value="MdtA-like_C"/>
</dbReference>
<keyword evidence="3" id="KW-0175">Coiled coil</keyword>
<dbReference type="Pfam" id="PF25967">
    <property type="entry name" value="RND-MFP_C"/>
    <property type="match status" value="1"/>
</dbReference>
<feature type="domain" description="Multidrug resistance protein MdtA-like alpha-helical hairpin" evidence="5">
    <location>
        <begin position="129"/>
        <end position="197"/>
    </location>
</feature>
<proteinExistence type="inferred from homology"/>
<comment type="subcellular location">
    <subcellularLocation>
        <location evidence="1">Cell inner membrane</location>
        <topology evidence="1">Lipid-anchor</topology>
    </subcellularLocation>
</comment>
<dbReference type="EMBL" id="BMJA01000001">
    <property type="protein sequence ID" value="GGA31325.1"/>
    <property type="molecule type" value="Genomic_DNA"/>
</dbReference>
<dbReference type="PANTHER" id="PTHR30158:SF26">
    <property type="entry name" value="RESISTANCE-NODULATION-CELL DIVISION (RND) MULTIDRUG EFFLUX MEMBRANE FUSION PROTEIN MEXE"/>
    <property type="match status" value="1"/>
</dbReference>
<evidence type="ECO:0000259" key="5">
    <source>
        <dbReference type="Pfam" id="PF25876"/>
    </source>
</evidence>
<feature type="region of interest" description="Disordered" evidence="4">
    <location>
        <begin position="409"/>
        <end position="440"/>
    </location>
</feature>
<dbReference type="NCBIfam" id="TIGR01730">
    <property type="entry name" value="RND_mfp"/>
    <property type="match status" value="1"/>
</dbReference>
<evidence type="ECO:0000259" key="6">
    <source>
        <dbReference type="Pfam" id="PF25917"/>
    </source>
</evidence>
<dbReference type="InterPro" id="IPR058626">
    <property type="entry name" value="MdtA-like_b-barrel"/>
</dbReference>
<feature type="domain" description="Multidrug resistance protein MdtA-like C-terminal permuted SH3" evidence="8">
    <location>
        <begin position="327"/>
        <end position="385"/>
    </location>
</feature>
<evidence type="ECO:0000313" key="10">
    <source>
        <dbReference type="Proteomes" id="UP000620046"/>
    </source>
</evidence>
<dbReference type="SUPFAM" id="SSF111369">
    <property type="entry name" value="HlyD-like secretion proteins"/>
    <property type="match status" value="1"/>
</dbReference>
<dbReference type="Proteomes" id="UP000620046">
    <property type="component" value="Unassembled WGS sequence"/>
</dbReference>
<organism evidence="9 10">
    <name type="scientific">Dyella nitratireducens</name>
    <dbReference type="NCBI Taxonomy" id="1849580"/>
    <lineage>
        <taxon>Bacteria</taxon>
        <taxon>Pseudomonadati</taxon>
        <taxon>Pseudomonadota</taxon>
        <taxon>Gammaproteobacteria</taxon>
        <taxon>Lysobacterales</taxon>
        <taxon>Rhodanobacteraceae</taxon>
        <taxon>Dyella</taxon>
    </lineage>
</organism>